<protein>
    <recommendedName>
        <fullName evidence="1">NAD(P)-binding domain-containing protein</fullName>
    </recommendedName>
</protein>
<dbReference type="PANTHER" id="PTHR43162">
    <property type="match status" value="1"/>
</dbReference>
<evidence type="ECO:0000313" key="3">
    <source>
        <dbReference type="Proteomes" id="UP000014184"/>
    </source>
</evidence>
<evidence type="ECO:0000313" key="2">
    <source>
        <dbReference type="EMBL" id="EOR71637.1"/>
    </source>
</evidence>
<feature type="domain" description="NAD(P)-binding" evidence="1">
    <location>
        <begin position="6"/>
        <end position="126"/>
    </location>
</feature>
<dbReference type="InterPro" id="IPR051604">
    <property type="entry name" value="Ergot_Alk_Oxidoreductase"/>
</dbReference>
<dbReference type="AlphaFoldDB" id="A0A9P2TAX4"/>
<dbReference type="InterPro" id="IPR036291">
    <property type="entry name" value="NAD(P)-bd_dom_sf"/>
</dbReference>
<gene>
    <name evidence="2" type="ORF">TM51_06609</name>
</gene>
<dbReference type="PANTHER" id="PTHR43162:SF1">
    <property type="entry name" value="PRESTALK A DIFFERENTIATION PROTEIN A"/>
    <property type="match status" value="1"/>
</dbReference>
<accession>A0A9P2TAX4</accession>
<proteinExistence type="predicted"/>
<name>A0A9P2TAX4_THEFU</name>
<dbReference type="RefSeq" id="WP_011291682.1">
    <property type="nucleotide sequence ID" value="NZ_AOSG01000030.1"/>
</dbReference>
<evidence type="ECO:0000259" key="1">
    <source>
        <dbReference type="Pfam" id="PF13460"/>
    </source>
</evidence>
<sequence>MILVTGATGHVGRPLTQMLVDAGAQVRAVSRTPEKAALPPSVEVVPNTDPPLDGVEAVFINLAALPEGPEKIVARAKEAGVRRLVGLSSYSVLDDNPRNAIAVRHRELERVVVDSGLEWVLLRPAGGFATTALEWRDQIRERGVVRGPFARAHSAPLHEKDIAEVAALALLTDKLLGTRPMFSGPESVTYEERARLIGEALGREIVFEEISAEEAVEEWVRAGIPLGAARARIHMFAQLVDRPHEISPLEPITGKRGRTFAQWAIDHVGDFR</sequence>
<dbReference type="EMBL" id="AOSG01000030">
    <property type="protein sequence ID" value="EOR71637.1"/>
    <property type="molecule type" value="Genomic_DNA"/>
</dbReference>
<reference evidence="2 3" key="1">
    <citation type="journal article" date="2013" name="Genome Announc.">
        <title>Draft Genome Sequence of the Lignocellulose Decomposer Thermobifida fusca Strain TM51.</title>
        <authorList>
            <person name="Toth A."/>
            <person name="Barna T."/>
            <person name="Nagy I."/>
            <person name="Horvath B."/>
            <person name="Nagy I."/>
            <person name="Tancsics A."/>
            <person name="Kriszt B."/>
            <person name="Baka E."/>
            <person name="Fekete C."/>
            <person name="Kukolya J."/>
        </authorList>
    </citation>
    <scope>NUCLEOTIDE SEQUENCE [LARGE SCALE GENOMIC DNA]</scope>
    <source>
        <strain evidence="2 3">TM51</strain>
    </source>
</reference>
<comment type="caution">
    <text evidence="2">The sequence shown here is derived from an EMBL/GenBank/DDBJ whole genome shotgun (WGS) entry which is preliminary data.</text>
</comment>
<keyword evidence="3" id="KW-1185">Reference proteome</keyword>
<dbReference type="Pfam" id="PF13460">
    <property type="entry name" value="NAD_binding_10"/>
    <property type="match status" value="1"/>
</dbReference>
<dbReference type="InterPro" id="IPR016040">
    <property type="entry name" value="NAD(P)-bd_dom"/>
</dbReference>
<dbReference type="Gene3D" id="3.40.50.720">
    <property type="entry name" value="NAD(P)-binding Rossmann-like Domain"/>
    <property type="match status" value="1"/>
</dbReference>
<dbReference type="Proteomes" id="UP000014184">
    <property type="component" value="Unassembled WGS sequence"/>
</dbReference>
<dbReference type="Gene3D" id="3.90.25.10">
    <property type="entry name" value="UDP-galactose 4-epimerase, domain 1"/>
    <property type="match status" value="1"/>
</dbReference>
<organism evidence="2 3">
    <name type="scientific">Thermobifida fusca TM51</name>
    <dbReference type="NCBI Taxonomy" id="1169414"/>
    <lineage>
        <taxon>Bacteria</taxon>
        <taxon>Bacillati</taxon>
        <taxon>Actinomycetota</taxon>
        <taxon>Actinomycetes</taxon>
        <taxon>Streptosporangiales</taxon>
        <taxon>Nocardiopsidaceae</taxon>
        <taxon>Thermobifida</taxon>
    </lineage>
</organism>
<dbReference type="SUPFAM" id="SSF51735">
    <property type="entry name" value="NAD(P)-binding Rossmann-fold domains"/>
    <property type="match status" value="1"/>
</dbReference>